<proteinExistence type="predicted"/>
<evidence type="ECO:0000313" key="1">
    <source>
        <dbReference type="EMBL" id="MDQ0391719.1"/>
    </source>
</evidence>
<dbReference type="Pfam" id="PF06299">
    <property type="entry name" value="DUF1045"/>
    <property type="match status" value="1"/>
</dbReference>
<name>A0ABU0FAS4_9HYPH</name>
<dbReference type="PIRSF" id="PIRSF033328">
    <property type="entry name" value="Phest_Mll4975"/>
    <property type="match status" value="1"/>
</dbReference>
<keyword evidence="1" id="KW-0436">Ligase</keyword>
<gene>
    <name evidence="1" type="ORF">J3R73_001511</name>
</gene>
<comment type="caution">
    <text evidence="1">The sequence shown here is derived from an EMBL/GenBank/DDBJ whole genome shotgun (WGS) entry which is preliminary data.</text>
</comment>
<dbReference type="EMBL" id="JAUSVK010000001">
    <property type="protein sequence ID" value="MDQ0391719.1"/>
    <property type="molecule type" value="Genomic_DNA"/>
</dbReference>
<protein>
    <submittedName>
        <fullName evidence="1">2'-5' RNA ligase</fullName>
    </submittedName>
</protein>
<dbReference type="RefSeq" id="WP_307424503.1">
    <property type="nucleotide sequence ID" value="NZ_JAUSVK010000001.1"/>
</dbReference>
<dbReference type="Gene3D" id="3.90.1140.10">
    <property type="entry name" value="Cyclic phosphodiesterase"/>
    <property type="match status" value="1"/>
</dbReference>
<keyword evidence="2" id="KW-1185">Reference proteome</keyword>
<reference evidence="1 2" key="1">
    <citation type="submission" date="2023-07" db="EMBL/GenBank/DDBJ databases">
        <title>Genomic Encyclopedia of Type Strains, Phase IV (KMG-IV): sequencing the most valuable type-strain genomes for metagenomic binning, comparative biology and taxonomic classification.</title>
        <authorList>
            <person name="Goeker M."/>
        </authorList>
    </citation>
    <scope>NUCLEOTIDE SEQUENCE [LARGE SCALE GENOMIC DNA]</scope>
    <source>
        <strain evidence="1 2">DSM 5896</strain>
    </source>
</reference>
<dbReference type="GO" id="GO:0016874">
    <property type="term" value="F:ligase activity"/>
    <property type="evidence" value="ECO:0007669"/>
    <property type="project" value="UniProtKB-KW"/>
</dbReference>
<sequence length="236" mass="25588">MATRYAIYFVPGADTALWRFGCEILGHDAYTGLDVPQWCPPGHASEAWHVMTADPRLYGFHATLKAPFRLAEDRSEAGLLAALEAFAGGHAPVALGPRAIRPIASSSPNRAFLALVPASPPPALAALEGAIVRHFDAWRSPLTPAEVARRNPGRLNERQRHYLDAHGYPYVLEEFRFHMTLTGAVEGAAALADLLQARAEALDVAPALQLDRLGLFRQDGNQRFRIVAVAPLRGGS</sequence>
<evidence type="ECO:0000313" key="2">
    <source>
        <dbReference type="Proteomes" id="UP001237448"/>
    </source>
</evidence>
<dbReference type="InterPro" id="IPR009389">
    <property type="entry name" value="DUF1045"/>
</dbReference>
<dbReference type="Proteomes" id="UP001237448">
    <property type="component" value="Unassembled WGS sequence"/>
</dbReference>
<accession>A0ABU0FAS4</accession>
<organism evidence="1 2">
    <name type="scientific">Labrys monachus</name>
    <dbReference type="NCBI Taxonomy" id="217067"/>
    <lineage>
        <taxon>Bacteria</taxon>
        <taxon>Pseudomonadati</taxon>
        <taxon>Pseudomonadota</taxon>
        <taxon>Alphaproteobacteria</taxon>
        <taxon>Hyphomicrobiales</taxon>
        <taxon>Xanthobacteraceae</taxon>
        <taxon>Labrys</taxon>
    </lineage>
</organism>